<proteinExistence type="predicted"/>
<dbReference type="RefSeq" id="XP_016991309.2">
    <property type="nucleotide sequence ID" value="XM_017135820.2"/>
</dbReference>
<evidence type="ECO:0000313" key="2">
    <source>
        <dbReference type="Proteomes" id="UP001652680"/>
    </source>
</evidence>
<evidence type="ECO:0000313" key="1">
    <source>
        <dbReference type="EnsemblMetazoa" id="XP_016991309.2"/>
    </source>
</evidence>
<name>A0ABM5I7A2_DRORH</name>
<dbReference type="Proteomes" id="UP001652680">
    <property type="component" value="Unassembled WGS sequence"/>
</dbReference>
<protein>
    <submittedName>
        <fullName evidence="1">Uncharacterized protein</fullName>
    </submittedName>
</protein>
<reference evidence="2" key="1">
    <citation type="journal article" date="2021" name="Elife">
        <title>Highly contiguous assemblies of 101 drosophilid genomes.</title>
        <authorList>
            <person name="Kim B.Y."/>
            <person name="Wang J.R."/>
            <person name="Miller D.E."/>
            <person name="Barmina O."/>
            <person name="Delaney E."/>
            <person name="Thompson A."/>
            <person name="Comeault A.A."/>
            <person name="Peede D."/>
            <person name="D'Agostino E.R."/>
            <person name="Pelaez J."/>
            <person name="Aguilar J.M."/>
            <person name="Haji D."/>
            <person name="Matsunaga T."/>
            <person name="Armstrong E.E."/>
            <person name="Zych M."/>
            <person name="Ogawa Y."/>
            <person name="Stamenkovic-Radak M."/>
            <person name="Jelic M."/>
            <person name="Veselinovic M.S."/>
            <person name="Tanaskovic M."/>
            <person name="Eric P."/>
            <person name="Gao J.J."/>
            <person name="Katoh T.K."/>
            <person name="Toda M.J."/>
            <person name="Watabe H."/>
            <person name="Watada M."/>
            <person name="Davis J.S."/>
            <person name="Moyle L.C."/>
            <person name="Manoli G."/>
            <person name="Bertolini E."/>
            <person name="Kostal V."/>
            <person name="Hawley R.S."/>
            <person name="Takahashi A."/>
            <person name="Jones C.D."/>
            <person name="Price D.K."/>
            <person name="Whiteman N."/>
            <person name="Kopp A."/>
            <person name="Matute D.R."/>
            <person name="Petrov D.A."/>
        </authorList>
    </citation>
    <scope>NUCLEOTIDE SEQUENCE [LARGE SCALE GENOMIC DNA]</scope>
</reference>
<dbReference type="EnsemblMetazoa" id="XM_017135820.2">
    <property type="protein sequence ID" value="XP_016991309.2"/>
    <property type="gene ID" value="LOC108053219"/>
</dbReference>
<dbReference type="GeneID" id="108053219"/>
<reference evidence="1" key="2">
    <citation type="submission" date="2025-05" db="UniProtKB">
        <authorList>
            <consortium name="EnsemblMetazoa"/>
        </authorList>
    </citation>
    <scope>IDENTIFICATION</scope>
</reference>
<keyword evidence="2" id="KW-1185">Reference proteome</keyword>
<sequence>MSDSVNHLVHQILAPFAIEALDRIVPAVRRLLIILHESFLVDHQEPEPVIDVSGMIQPVRKIVLIVNDPAPEIHADEQTVISSDELSGLMSELSRSIRSLARSTYDTISALAD</sequence>
<accession>A0ABM5I7A2</accession>
<organism evidence="1 2">
    <name type="scientific">Drosophila rhopaloa</name>
    <name type="common">Fruit fly</name>
    <dbReference type="NCBI Taxonomy" id="1041015"/>
    <lineage>
        <taxon>Eukaryota</taxon>
        <taxon>Metazoa</taxon>
        <taxon>Ecdysozoa</taxon>
        <taxon>Arthropoda</taxon>
        <taxon>Hexapoda</taxon>
        <taxon>Insecta</taxon>
        <taxon>Pterygota</taxon>
        <taxon>Neoptera</taxon>
        <taxon>Endopterygota</taxon>
        <taxon>Diptera</taxon>
        <taxon>Brachycera</taxon>
        <taxon>Muscomorpha</taxon>
        <taxon>Ephydroidea</taxon>
        <taxon>Drosophilidae</taxon>
        <taxon>Drosophila</taxon>
        <taxon>Sophophora</taxon>
    </lineage>
</organism>